<dbReference type="GO" id="GO:0006534">
    <property type="term" value="P:cysteine metabolic process"/>
    <property type="evidence" value="ECO:0007669"/>
    <property type="project" value="UniProtKB-UniRule"/>
</dbReference>
<dbReference type="AlphaFoldDB" id="A0A5C6DIF5"/>
<organism evidence="10 11">
    <name type="scientific">Novipirellula aureliae</name>
    <dbReference type="NCBI Taxonomy" id="2527966"/>
    <lineage>
        <taxon>Bacteria</taxon>
        <taxon>Pseudomonadati</taxon>
        <taxon>Planctomycetota</taxon>
        <taxon>Planctomycetia</taxon>
        <taxon>Pirellulales</taxon>
        <taxon>Pirellulaceae</taxon>
        <taxon>Novipirellula</taxon>
    </lineage>
</organism>
<feature type="domain" description="Aminotransferase class V" evidence="9">
    <location>
        <begin position="38"/>
        <end position="408"/>
    </location>
</feature>
<gene>
    <name evidence="10" type="primary">csd_3</name>
    <name evidence="10" type="ORF">Q31b_49110</name>
</gene>
<comment type="similarity">
    <text evidence="2 8">Belongs to the class-V pyridoxal-phosphate-dependent aminotransferase family. Csd subfamily.</text>
</comment>
<dbReference type="CDD" id="cd06453">
    <property type="entry name" value="SufS_like"/>
    <property type="match status" value="1"/>
</dbReference>
<dbReference type="InterPro" id="IPR000192">
    <property type="entry name" value="Aminotrans_V_dom"/>
</dbReference>
<dbReference type="PANTHER" id="PTHR43586">
    <property type="entry name" value="CYSTEINE DESULFURASE"/>
    <property type="match status" value="1"/>
</dbReference>
<dbReference type="OrthoDB" id="9804366at2"/>
<evidence type="ECO:0000313" key="10">
    <source>
        <dbReference type="EMBL" id="TWU36630.1"/>
    </source>
</evidence>
<dbReference type="InterPro" id="IPR015424">
    <property type="entry name" value="PyrdxlP-dep_Trfase"/>
</dbReference>
<dbReference type="PANTHER" id="PTHR43586:SF8">
    <property type="entry name" value="CYSTEINE DESULFURASE 1, CHLOROPLASTIC"/>
    <property type="match status" value="1"/>
</dbReference>
<comment type="cofactor">
    <cofactor evidence="1 7">
        <name>pyridoxal 5'-phosphate</name>
        <dbReference type="ChEBI" id="CHEBI:597326"/>
    </cofactor>
</comment>
<dbReference type="InterPro" id="IPR015421">
    <property type="entry name" value="PyrdxlP-dep_Trfase_major"/>
</dbReference>
<keyword evidence="11" id="KW-1185">Reference proteome</keyword>
<dbReference type="PROSITE" id="PS00595">
    <property type="entry name" value="AA_TRANSFER_CLASS_5"/>
    <property type="match status" value="1"/>
</dbReference>
<evidence type="ECO:0000256" key="3">
    <source>
        <dbReference type="ARBA" id="ARBA00012239"/>
    </source>
</evidence>
<reference evidence="10 11" key="1">
    <citation type="submission" date="2019-02" db="EMBL/GenBank/DDBJ databases">
        <title>Deep-cultivation of Planctomycetes and their phenomic and genomic characterization uncovers novel biology.</title>
        <authorList>
            <person name="Wiegand S."/>
            <person name="Jogler M."/>
            <person name="Boedeker C."/>
            <person name="Pinto D."/>
            <person name="Vollmers J."/>
            <person name="Rivas-Marin E."/>
            <person name="Kohn T."/>
            <person name="Peeters S.H."/>
            <person name="Heuer A."/>
            <person name="Rast P."/>
            <person name="Oberbeckmann S."/>
            <person name="Bunk B."/>
            <person name="Jeske O."/>
            <person name="Meyerdierks A."/>
            <person name="Storesund J.E."/>
            <person name="Kallscheuer N."/>
            <person name="Luecker S."/>
            <person name="Lage O.M."/>
            <person name="Pohl T."/>
            <person name="Merkel B.J."/>
            <person name="Hornburger P."/>
            <person name="Mueller R.-W."/>
            <person name="Bruemmer F."/>
            <person name="Labrenz M."/>
            <person name="Spormann A.M."/>
            <person name="Op Den Camp H."/>
            <person name="Overmann J."/>
            <person name="Amann R."/>
            <person name="Jetten M.S.M."/>
            <person name="Mascher T."/>
            <person name="Medema M.H."/>
            <person name="Devos D.P."/>
            <person name="Kaster A.-K."/>
            <person name="Ovreas L."/>
            <person name="Rohde M."/>
            <person name="Galperin M.Y."/>
            <person name="Jogler C."/>
        </authorList>
    </citation>
    <scope>NUCLEOTIDE SEQUENCE [LARGE SCALE GENOMIC DNA]</scope>
    <source>
        <strain evidence="10 11">Q31b</strain>
    </source>
</reference>
<evidence type="ECO:0000256" key="6">
    <source>
        <dbReference type="ARBA" id="ARBA00050776"/>
    </source>
</evidence>
<comment type="catalytic activity">
    <reaction evidence="6 8">
        <text>(sulfur carrier)-H + L-cysteine = (sulfur carrier)-SH + L-alanine</text>
        <dbReference type="Rhea" id="RHEA:43892"/>
        <dbReference type="Rhea" id="RHEA-COMP:14737"/>
        <dbReference type="Rhea" id="RHEA-COMP:14739"/>
        <dbReference type="ChEBI" id="CHEBI:29917"/>
        <dbReference type="ChEBI" id="CHEBI:35235"/>
        <dbReference type="ChEBI" id="CHEBI:57972"/>
        <dbReference type="ChEBI" id="CHEBI:64428"/>
        <dbReference type="EC" id="2.8.1.7"/>
    </reaction>
</comment>
<evidence type="ECO:0000256" key="2">
    <source>
        <dbReference type="ARBA" id="ARBA00010447"/>
    </source>
</evidence>
<dbReference type="NCBIfam" id="TIGR01979">
    <property type="entry name" value="sufS"/>
    <property type="match status" value="1"/>
</dbReference>
<evidence type="ECO:0000256" key="7">
    <source>
        <dbReference type="RuleBase" id="RU004504"/>
    </source>
</evidence>
<dbReference type="RefSeq" id="WP_146602040.1">
    <property type="nucleotide sequence ID" value="NZ_SJPY01000008.1"/>
</dbReference>
<dbReference type="Proteomes" id="UP000315471">
    <property type="component" value="Unassembled WGS sequence"/>
</dbReference>
<evidence type="ECO:0000256" key="1">
    <source>
        <dbReference type="ARBA" id="ARBA00001933"/>
    </source>
</evidence>
<name>A0A5C6DIF5_9BACT</name>
<proteinExistence type="inferred from homology"/>
<sequence>MPNLSNHAADPSIFDAEQYRCDFPILKRRVSNGVPLAFLDNAASSQRPSVVIDTMADCFESYYANVHRGIHTLSEESTDRYEQARVATARFVNAAEDKEIVFTAGCTAAINTVARSWGETNLRSGDTILLTIAEHHANIVPWHQLAERIGLNVVFIPIDDKFDIADEVVLEYLDRHRPKLFSFTAASNTLGTEFPVKRWTEFGHSVGATVLVDAAQAAPHSVVDVQDWNVDFLAFSGHKVCGPTGIGVLYGKVEHLDAMPAFLGGGGMIDQVTTSGFSSAALPEKFEAGTPPIVEAIGLGAAIQYISQIGLDKIHDYERRIGAYADAGLRELEGVRIIGPTPDRKSGIVSFLIDHAHAHDTAQSLDSFGIAVRAGHHCTMPLHDAIGATATTRASFYFYNTFAEADRLIEAVRSTRKKFAPSGRKRRPRTG</sequence>
<protein>
    <recommendedName>
        <fullName evidence="3 8">Cysteine desulfurase</fullName>
        <ecNumber evidence="3 8">2.8.1.7</ecNumber>
    </recommendedName>
</protein>
<dbReference type="Pfam" id="PF00266">
    <property type="entry name" value="Aminotran_5"/>
    <property type="match status" value="1"/>
</dbReference>
<evidence type="ECO:0000256" key="4">
    <source>
        <dbReference type="ARBA" id="ARBA00022679"/>
    </source>
</evidence>
<dbReference type="GO" id="GO:0031071">
    <property type="term" value="F:cysteine desulfurase activity"/>
    <property type="evidence" value="ECO:0007669"/>
    <property type="project" value="UniProtKB-UniRule"/>
</dbReference>
<evidence type="ECO:0000313" key="11">
    <source>
        <dbReference type="Proteomes" id="UP000315471"/>
    </source>
</evidence>
<dbReference type="GO" id="GO:0030170">
    <property type="term" value="F:pyridoxal phosphate binding"/>
    <property type="evidence" value="ECO:0007669"/>
    <property type="project" value="UniProtKB-UniRule"/>
</dbReference>
<keyword evidence="4 8" id="KW-0808">Transferase</keyword>
<comment type="caution">
    <text evidence="10">The sequence shown here is derived from an EMBL/GenBank/DDBJ whole genome shotgun (WGS) entry which is preliminary data.</text>
</comment>
<dbReference type="EMBL" id="SJPY01000008">
    <property type="protein sequence ID" value="TWU36630.1"/>
    <property type="molecule type" value="Genomic_DNA"/>
</dbReference>
<dbReference type="InterPro" id="IPR010970">
    <property type="entry name" value="Cys_dSase_SufS"/>
</dbReference>
<comment type="function">
    <text evidence="8">Catalyzes the removal of elemental sulfur and selenium atoms from L-cysteine, L-cystine, L-selenocysteine, and L-selenocystine to produce L-alanine.</text>
</comment>
<dbReference type="InterPro" id="IPR015422">
    <property type="entry name" value="PyrdxlP-dep_Trfase_small"/>
</dbReference>
<keyword evidence="5 8" id="KW-0663">Pyridoxal phosphate</keyword>
<dbReference type="Gene3D" id="3.90.1150.10">
    <property type="entry name" value="Aspartate Aminotransferase, domain 1"/>
    <property type="match status" value="1"/>
</dbReference>
<dbReference type="EC" id="2.8.1.7" evidence="3 8"/>
<dbReference type="SUPFAM" id="SSF53383">
    <property type="entry name" value="PLP-dependent transferases"/>
    <property type="match status" value="1"/>
</dbReference>
<dbReference type="InterPro" id="IPR020578">
    <property type="entry name" value="Aminotrans_V_PyrdxlP_BS"/>
</dbReference>
<evidence type="ECO:0000256" key="5">
    <source>
        <dbReference type="ARBA" id="ARBA00022898"/>
    </source>
</evidence>
<dbReference type="Gene3D" id="3.40.640.10">
    <property type="entry name" value="Type I PLP-dependent aspartate aminotransferase-like (Major domain)"/>
    <property type="match status" value="1"/>
</dbReference>
<evidence type="ECO:0000256" key="8">
    <source>
        <dbReference type="RuleBase" id="RU004506"/>
    </source>
</evidence>
<accession>A0A5C6DIF5</accession>
<evidence type="ECO:0000259" key="9">
    <source>
        <dbReference type="Pfam" id="PF00266"/>
    </source>
</evidence>